<comment type="cofactor">
    <cofactor evidence="1">
        <name>[4Fe-4S] cluster</name>
        <dbReference type="ChEBI" id="CHEBI:49883"/>
    </cofactor>
</comment>
<dbReference type="SUPFAM" id="SSF102114">
    <property type="entry name" value="Radical SAM enzymes"/>
    <property type="match status" value="1"/>
</dbReference>
<dbReference type="GO" id="GO:0046872">
    <property type="term" value="F:metal ion binding"/>
    <property type="evidence" value="ECO:0007669"/>
    <property type="project" value="UniProtKB-KW"/>
</dbReference>
<evidence type="ECO:0000313" key="8">
    <source>
        <dbReference type="EMBL" id="ETK10981.1"/>
    </source>
</evidence>
<keyword evidence="5" id="KW-0408">Iron</keyword>
<reference evidence="8 9" key="1">
    <citation type="submission" date="2013-11" db="EMBL/GenBank/DDBJ databases">
        <title>Single cell genomics of uncultured Tannerella BU063 (oral taxon 286).</title>
        <authorList>
            <person name="Beall C.J."/>
            <person name="Campbell A.G."/>
            <person name="Griffen A.L."/>
            <person name="Podar M."/>
            <person name="Leys E.J."/>
        </authorList>
    </citation>
    <scope>NUCLEOTIDE SEQUENCE [LARGE SCALE GENOMIC DNA]</scope>
    <source>
        <strain evidence="8">Cell 6/7/9</strain>
    </source>
</reference>
<evidence type="ECO:0000256" key="5">
    <source>
        <dbReference type="ARBA" id="ARBA00023004"/>
    </source>
</evidence>
<feature type="domain" description="Radical SAM core" evidence="7">
    <location>
        <begin position="1"/>
        <end position="152"/>
    </location>
</feature>
<evidence type="ECO:0000259" key="7">
    <source>
        <dbReference type="Pfam" id="PF04055"/>
    </source>
</evidence>
<dbReference type="GO" id="GO:0003824">
    <property type="term" value="F:catalytic activity"/>
    <property type="evidence" value="ECO:0007669"/>
    <property type="project" value="InterPro"/>
</dbReference>
<evidence type="ECO:0000313" key="9">
    <source>
        <dbReference type="Proteomes" id="UP000018874"/>
    </source>
</evidence>
<keyword evidence="3" id="KW-0949">S-adenosyl-L-methionine</keyword>
<keyword evidence="2" id="KW-0004">4Fe-4S</keyword>
<dbReference type="InterPro" id="IPR058240">
    <property type="entry name" value="rSAM_sf"/>
</dbReference>
<gene>
    <name evidence="8" type="ORF">T231_01675</name>
</gene>
<dbReference type="PANTHER" id="PTHR43787:SF3">
    <property type="entry name" value="ARYLSULFATASE REGULATORY PROTEIN"/>
    <property type="match status" value="1"/>
</dbReference>
<organism evidence="8 9">
    <name type="scientific">Tannerella sp. oral taxon BU063 isolate Cell 6/7/9</name>
    <dbReference type="NCBI Taxonomy" id="1411021"/>
    <lineage>
        <taxon>Bacteria</taxon>
        <taxon>Pseudomonadati</taxon>
        <taxon>Bacteroidota</taxon>
        <taxon>Bacteroidia</taxon>
        <taxon>Bacteroidales</taxon>
        <taxon>Tannerellaceae</taxon>
        <taxon>Tannerella</taxon>
    </lineage>
</organism>
<sequence>YCFEDNKIFYKMSNETIDNLIFFIKKFKKSDRLYLTWYGGEPLLAIDVIEKILDRLSSETQIEICHHFLITNGSLISRKAIDLFRKYKLNAIQITLDGDEKRHNRMRAFNNSEKGSYNVILRNIDILLSNFDETKISIRVNLDRKNADDFNQIRSGLLQRWNNDQRIEVYPGILRIEDKNNKCMGCESLLHEDIRELFYSLNDKVNFYPHLRKKGCSATHVNSYLIGPRGEMYKCWNELGDYSRIIGYI</sequence>
<evidence type="ECO:0000256" key="6">
    <source>
        <dbReference type="ARBA" id="ARBA00023014"/>
    </source>
</evidence>
<comment type="caution">
    <text evidence="8">The sequence shown here is derived from an EMBL/GenBank/DDBJ whole genome shotgun (WGS) entry which is preliminary data.</text>
</comment>
<name>W2CWS3_9BACT</name>
<dbReference type="GO" id="GO:0051539">
    <property type="term" value="F:4 iron, 4 sulfur cluster binding"/>
    <property type="evidence" value="ECO:0007669"/>
    <property type="project" value="UniProtKB-KW"/>
</dbReference>
<feature type="non-terminal residue" evidence="8">
    <location>
        <position position="249"/>
    </location>
</feature>
<dbReference type="PANTHER" id="PTHR43787">
    <property type="entry name" value="FEMO COFACTOR BIOSYNTHESIS PROTEIN NIFB-RELATED"/>
    <property type="match status" value="1"/>
</dbReference>
<keyword evidence="6" id="KW-0411">Iron-sulfur</keyword>
<evidence type="ECO:0000256" key="1">
    <source>
        <dbReference type="ARBA" id="ARBA00001966"/>
    </source>
</evidence>
<dbReference type="InterPro" id="IPR007197">
    <property type="entry name" value="rSAM"/>
</dbReference>
<dbReference type="InterPro" id="IPR013785">
    <property type="entry name" value="Aldolase_TIM"/>
</dbReference>
<keyword evidence="4" id="KW-0479">Metal-binding</keyword>
<dbReference type="Pfam" id="PF04055">
    <property type="entry name" value="Radical_SAM"/>
    <property type="match status" value="1"/>
</dbReference>
<dbReference type="UniPathway" id="UPA00782"/>
<accession>W2CWS3</accession>
<evidence type="ECO:0000256" key="2">
    <source>
        <dbReference type="ARBA" id="ARBA00022485"/>
    </source>
</evidence>
<dbReference type="Proteomes" id="UP000018874">
    <property type="component" value="Unassembled WGS sequence"/>
</dbReference>
<dbReference type="CDD" id="cd01335">
    <property type="entry name" value="Radical_SAM"/>
    <property type="match status" value="1"/>
</dbReference>
<evidence type="ECO:0000256" key="4">
    <source>
        <dbReference type="ARBA" id="ARBA00022723"/>
    </source>
</evidence>
<dbReference type="EMBL" id="AYYD01000349">
    <property type="protein sequence ID" value="ETK10981.1"/>
    <property type="molecule type" value="Genomic_DNA"/>
</dbReference>
<dbReference type="AlphaFoldDB" id="W2CWS3"/>
<evidence type="ECO:0000256" key="3">
    <source>
        <dbReference type="ARBA" id="ARBA00022691"/>
    </source>
</evidence>
<proteinExistence type="predicted"/>
<feature type="non-terminal residue" evidence="8">
    <location>
        <position position="1"/>
    </location>
</feature>
<protein>
    <recommendedName>
        <fullName evidence="7">Radical SAM core domain-containing protein</fullName>
    </recommendedName>
</protein>
<dbReference type="Gene3D" id="3.20.20.70">
    <property type="entry name" value="Aldolase class I"/>
    <property type="match status" value="1"/>
</dbReference>
<keyword evidence="9" id="KW-1185">Reference proteome</keyword>